<dbReference type="PANTHER" id="PTHR30558">
    <property type="entry name" value="EXBD MEMBRANE COMPONENT OF PMF-DRIVEN MACROMOLECULE IMPORT SYSTEM"/>
    <property type="match status" value="1"/>
</dbReference>
<dbReference type="InterPro" id="IPR003400">
    <property type="entry name" value="ExbD"/>
</dbReference>
<gene>
    <name evidence="8" type="ORF">SAMN05216474_1396</name>
</gene>
<reference evidence="8 9" key="1">
    <citation type="submission" date="2016-10" db="EMBL/GenBank/DDBJ databases">
        <authorList>
            <person name="de Groot N.N."/>
        </authorList>
    </citation>
    <scope>NUCLEOTIDE SEQUENCE [LARGE SCALE GENOMIC DNA]</scope>
    <source>
        <strain evidence="8 9">CGMCC 1.7005</strain>
    </source>
</reference>
<dbReference type="GO" id="GO:0022857">
    <property type="term" value="F:transmembrane transporter activity"/>
    <property type="evidence" value="ECO:0007669"/>
    <property type="project" value="InterPro"/>
</dbReference>
<name>A0A1I6ZIR5_9FLAO</name>
<evidence type="ECO:0000256" key="6">
    <source>
        <dbReference type="ARBA" id="ARBA00023136"/>
    </source>
</evidence>
<keyword evidence="9" id="KW-1185">Reference proteome</keyword>
<dbReference type="PANTHER" id="PTHR30558:SF3">
    <property type="entry name" value="BIOPOLYMER TRANSPORT PROTEIN EXBD-RELATED"/>
    <property type="match status" value="1"/>
</dbReference>
<keyword evidence="7" id="KW-0653">Protein transport</keyword>
<dbReference type="EMBL" id="FPAS01000002">
    <property type="protein sequence ID" value="SFT62589.1"/>
    <property type="molecule type" value="Genomic_DNA"/>
</dbReference>
<protein>
    <submittedName>
        <fullName evidence="8">Biopolymer transport protein ExbD/TolR</fullName>
    </submittedName>
</protein>
<evidence type="ECO:0000256" key="7">
    <source>
        <dbReference type="RuleBase" id="RU003879"/>
    </source>
</evidence>
<accession>A0A1I6ZIR5</accession>
<evidence type="ECO:0000313" key="8">
    <source>
        <dbReference type="EMBL" id="SFT62589.1"/>
    </source>
</evidence>
<evidence type="ECO:0000256" key="3">
    <source>
        <dbReference type="ARBA" id="ARBA00022475"/>
    </source>
</evidence>
<evidence type="ECO:0000256" key="1">
    <source>
        <dbReference type="ARBA" id="ARBA00004162"/>
    </source>
</evidence>
<evidence type="ECO:0000313" key="9">
    <source>
        <dbReference type="Proteomes" id="UP000236454"/>
    </source>
</evidence>
<evidence type="ECO:0000256" key="4">
    <source>
        <dbReference type="ARBA" id="ARBA00022692"/>
    </source>
</evidence>
<evidence type="ECO:0000256" key="2">
    <source>
        <dbReference type="ARBA" id="ARBA00005811"/>
    </source>
</evidence>
<dbReference type="AlphaFoldDB" id="A0A1I6ZIR5"/>
<dbReference type="GO" id="GO:0015031">
    <property type="term" value="P:protein transport"/>
    <property type="evidence" value="ECO:0007669"/>
    <property type="project" value="UniProtKB-KW"/>
</dbReference>
<proteinExistence type="inferred from homology"/>
<comment type="similarity">
    <text evidence="2 7">Belongs to the ExbD/TolR family.</text>
</comment>
<evidence type="ECO:0000256" key="5">
    <source>
        <dbReference type="ARBA" id="ARBA00022989"/>
    </source>
</evidence>
<keyword evidence="4 7" id="KW-0812">Transmembrane</keyword>
<dbReference type="Proteomes" id="UP000236454">
    <property type="component" value="Unassembled WGS sequence"/>
</dbReference>
<dbReference type="GO" id="GO:0005886">
    <property type="term" value="C:plasma membrane"/>
    <property type="evidence" value="ECO:0007669"/>
    <property type="project" value="UniProtKB-SubCell"/>
</dbReference>
<comment type="subcellular location">
    <subcellularLocation>
        <location evidence="1">Cell membrane</location>
        <topology evidence="1">Single-pass membrane protein</topology>
    </subcellularLocation>
    <subcellularLocation>
        <location evidence="7">Cell membrane</location>
        <topology evidence="7">Single-pass type II membrane protein</topology>
    </subcellularLocation>
</comment>
<dbReference type="STRING" id="477690.SAMN05216474_1396"/>
<dbReference type="Pfam" id="PF02472">
    <property type="entry name" value="ExbD"/>
    <property type="match status" value="1"/>
</dbReference>
<dbReference type="OrthoDB" id="9801500at2"/>
<keyword evidence="6" id="KW-0472">Membrane</keyword>
<keyword evidence="3" id="KW-1003">Cell membrane</keyword>
<sequence length="271" mass="31945">MSKREIPEINAGSMADIAFLLLIFFLVTTTMDKDAGYLRQIPKKLDIEMEKPPKVEEKNIYEIKINDRQEMFVRDSILPVEEIDNLHRRIKHFFLANRGKSAGERKLNYPYYANITRQVIDGGLAQVNAEIERIEAEMERDPSDYWGQYYELQMNKLSEWEKKQRAFDLYSESGATIMPEIAREAHIRIVPQIATDYSAFIAIQSEIQRAITEMRDEESMKLFNIKYSTMEKFYEQNKNEDMPTILPLYKERLELLKILFPEKIIEVAPKN</sequence>
<organism evidence="8 9">
    <name type="scientific">Lishizhenia tianjinensis</name>
    <dbReference type="NCBI Taxonomy" id="477690"/>
    <lineage>
        <taxon>Bacteria</taxon>
        <taxon>Pseudomonadati</taxon>
        <taxon>Bacteroidota</taxon>
        <taxon>Flavobacteriia</taxon>
        <taxon>Flavobacteriales</taxon>
        <taxon>Crocinitomicaceae</taxon>
        <taxon>Lishizhenia</taxon>
    </lineage>
</organism>
<dbReference type="RefSeq" id="WP_090247649.1">
    <property type="nucleotide sequence ID" value="NZ_FPAS01000002.1"/>
</dbReference>
<keyword evidence="7" id="KW-0813">Transport</keyword>
<keyword evidence="5" id="KW-1133">Transmembrane helix</keyword>